<dbReference type="InterPro" id="IPR013783">
    <property type="entry name" value="Ig-like_fold"/>
</dbReference>
<evidence type="ECO:0000256" key="2">
    <source>
        <dbReference type="SAM" id="SignalP"/>
    </source>
</evidence>
<keyword evidence="1 2" id="KW-0732">Signal</keyword>
<dbReference type="EMBL" id="CP003879">
    <property type="protein sequence ID" value="AFU67347.1"/>
    <property type="molecule type" value="Genomic_DNA"/>
</dbReference>
<name>K4I9P4_PSYTT</name>
<proteinExistence type="predicted"/>
<reference evidence="4" key="2">
    <citation type="submission" date="2012-09" db="EMBL/GenBank/DDBJ databases">
        <title>The complete sequence of Psychroflexus torquis an extreme psychrophile from sea-ice that is stimulated by light.</title>
        <authorList>
            <person name="Feng S."/>
            <person name="Powell S.M."/>
            <person name="Bowman J.P."/>
        </authorList>
    </citation>
    <scope>NUCLEOTIDE SEQUENCE [LARGE SCALE GENOMIC DNA]</scope>
    <source>
        <strain evidence="4">ATCC 700755</strain>
    </source>
</reference>
<evidence type="ECO:0000313" key="5">
    <source>
        <dbReference type="Proteomes" id="UP000008514"/>
    </source>
</evidence>
<dbReference type="InterPro" id="IPR024079">
    <property type="entry name" value="MetalloPept_cat_dom_sf"/>
</dbReference>
<dbReference type="NCBIfam" id="TIGR04183">
    <property type="entry name" value="Por_Secre_tail"/>
    <property type="match status" value="1"/>
</dbReference>
<dbReference type="HOGENOM" id="CLU_006954_0_0_10"/>
<dbReference type="GO" id="GO:0008237">
    <property type="term" value="F:metallopeptidase activity"/>
    <property type="evidence" value="ECO:0007669"/>
    <property type="project" value="UniProtKB-KW"/>
</dbReference>
<evidence type="ECO:0000259" key="3">
    <source>
        <dbReference type="Pfam" id="PF18962"/>
    </source>
</evidence>
<dbReference type="Gene3D" id="3.40.390.10">
    <property type="entry name" value="Collagenase (Catalytic Domain)"/>
    <property type="match status" value="1"/>
</dbReference>
<dbReference type="SUPFAM" id="SSF55486">
    <property type="entry name" value="Metalloproteases ('zincins'), catalytic domain"/>
    <property type="match status" value="1"/>
</dbReference>
<dbReference type="AlphaFoldDB" id="K4I9P4"/>
<evidence type="ECO:0000256" key="1">
    <source>
        <dbReference type="ARBA" id="ARBA00022729"/>
    </source>
</evidence>
<dbReference type="eggNOG" id="COG4935">
    <property type="taxonomic scope" value="Bacteria"/>
</dbReference>
<dbReference type="STRING" id="313595.P700755_000309"/>
<sequence length="888" mass="97157">MLKYIIPTVLFFSLTSYAQTSFFTKNTVITVEINNDKRLDSPLKETFLNLDINALKLYLVDSGDRLNSTYKILSLPDENGKFKKYKIFEAPVLEPKFQENYPTIKSYAGQGVTNPQETLRFTITPKGFQALILGTPNGTQHIKPYDLSRNLYTSFLNKDVSPDEDTFGCELIEVGTSSMDNPNNSSFNANDGILRIYRLALSSTGEFSAFYNSNLEDVIAAMSIAVSNANAVLERDLSVTLTLVDNTSLIFFDPDTDPFDNFDNIALLDQNQALIDATVGDDNYDIGHVFNTAGGGVAGLLTSCLSGFKAWGVTGSSNPDGQRFIFVFLHELGHQFGSPHTFNGDEGSCAPNISEVTAVEPGSGSTLMSYPGLCNSQNVQIQGDLYYNQISLFTMWNHITNSGECPILQTTTGNNAPVADAGNDYLIPQGTPYKLNGNSTDTDGVETHTFTWEQNDLGPAGAPTETTLAGPLVRSFQGTNNPTRYLPNLLDLLYVQGSSDWEKLVNVDRDINFRLTVRDNDLRGGQTDSDDMLATVTTAAGPFVVTSQNTPNQIIWTPGTTETITWDVAGTTANGINEANVTILLSTDEGLTYETVLAANVPNDGSYDLVVPDIDEPKCRLMVESTNNIFFNINAAFFAIGDYSYQEDCQDITVNFNLQLPESSNTVTSFPFQIDENIDITDLNVSIDVSGNADNSSLFFFLRPPFDIQNVYSLVTYPCPGTTGMKLTFDDEGSALDCSTINNGDRVLPLEPLSQADGQNPNGNWILFGGDIIVDGNVSTLNSMTLSICSKEAIPNTMSTEGFVAFDNLSIYPNPSSGQFTLKFNTTTTEKVQVEVFDITGRLVYQETQNNSQTNFEKTIDLSHTQSGVYIVKVKQGNTSISKKLILK</sequence>
<accession>K4I9P4</accession>
<reference evidence="4" key="1">
    <citation type="submission" date="2006-03" db="EMBL/GenBank/DDBJ databases">
        <authorList>
            <person name="Bowman J."/>
            <person name="Ferriera S."/>
            <person name="Johnson J."/>
            <person name="Kravitz S."/>
            <person name="Halpern A."/>
            <person name="Remington K."/>
            <person name="Beeson K."/>
            <person name="Tran B."/>
            <person name="Rogers Y.-H."/>
            <person name="Friedman R."/>
            <person name="Venter J.C."/>
        </authorList>
    </citation>
    <scope>NUCLEOTIDE SEQUENCE [LARGE SCALE GENOMIC DNA]</scope>
    <source>
        <strain evidence="4">ATCC 700755</strain>
    </source>
</reference>
<keyword evidence="5" id="KW-1185">Reference proteome</keyword>
<dbReference type="KEGG" id="ptq:P700755_000309"/>
<feature type="domain" description="Secretion system C-terminal sorting" evidence="3">
    <location>
        <begin position="811"/>
        <end position="886"/>
    </location>
</feature>
<protein>
    <submittedName>
        <fullName evidence="4">Outer membrane zinc-dependent metalloprotease, putative</fullName>
    </submittedName>
</protein>
<dbReference type="Gene3D" id="2.60.40.10">
    <property type="entry name" value="Immunoglobulins"/>
    <property type="match status" value="1"/>
</dbReference>
<dbReference type="Pfam" id="PF18962">
    <property type="entry name" value="Por_Secre_tail"/>
    <property type="match status" value="1"/>
</dbReference>
<dbReference type="InterPro" id="IPR026444">
    <property type="entry name" value="Secre_tail"/>
</dbReference>
<dbReference type="Gene3D" id="2.60.120.260">
    <property type="entry name" value="Galactose-binding domain-like"/>
    <property type="match status" value="1"/>
</dbReference>
<feature type="signal peptide" evidence="2">
    <location>
        <begin position="1"/>
        <end position="18"/>
    </location>
</feature>
<keyword evidence="4" id="KW-0482">Metalloprotease</keyword>
<dbReference type="Proteomes" id="UP000008514">
    <property type="component" value="Chromosome"/>
</dbReference>
<dbReference type="RefSeq" id="WP_015022966.1">
    <property type="nucleotide sequence ID" value="NC_018721.1"/>
</dbReference>
<dbReference type="Pfam" id="PF13583">
    <property type="entry name" value="Reprolysin_4"/>
    <property type="match status" value="1"/>
</dbReference>
<keyword evidence="4" id="KW-0645">Protease</keyword>
<dbReference type="OrthoDB" id="9792152at2"/>
<dbReference type="GO" id="GO:0006508">
    <property type="term" value="P:proteolysis"/>
    <property type="evidence" value="ECO:0007669"/>
    <property type="project" value="UniProtKB-KW"/>
</dbReference>
<gene>
    <name evidence="4" type="ordered locus">P700755_000309</name>
</gene>
<keyword evidence="4" id="KW-0378">Hydrolase</keyword>
<organism evidence="4 5">
    <name type="scientific">Psychroflexus torquis (strain ATCC 700755 / CIP 106069 / ACAM 623)</name>
    <dbReference type="NCBI Taxonomy" id="313595"/>
    <lineage>
        <taxon>Bacteria</taxon>
        <taxon>Pseudomonadati</taxon>
        <taxon>Bacteroidota</taxon>
        <taxon>Flavobacteriia</taxon>
        <taxon>Flavobacteriales</taxon>
        <taxon>Flavobacteriaceae</taxon>
        <taxon>Psychroflexus</taxon>
    </lineage>
</organism>
<feature type="chain" id="PRO_5003879267" evidence="2">
    <location>
        <begin position="19"/>
        <end position="888"/>
    </location>
</feature>
<evidence type="ECO:0000313" key="4">
    <source>
        <dbReference type="EMBL" id="AFU67347.1"/>
    </source>
</evidence>